<evidence type="ECO:0000313" key="2">
    <source>
        <dbReference type="Proteomes" id="UP000255165"/>
    </source>
</evidence>
<proteinExistence type="predicted"/>
<comment type="caution">
    <text evidence="1">The sequence shown here is derived from an EMBL/GenBank/DDBJ whole genome shotgun (WGS) entry which is preliminary data.</text>
</comment>
<evidence type="ECO:0000313" key="1">
    <source>
        <dbReference type="EMBL" id="RDK08263.1"/>
    </source>
</evidence>
<dbReference type="EMBL" id="QKWJ01000028">
    <property type="protein sequence ID" value="RDK08263.1"/>
    <property type="molecule type" value="Genomic_DNA"/>
</dbReference>
<keyword evidence="2" id="KW-1185">Reference proteome</keyword>
<reference evidence="2" key="1">
    <citation type="submission" date="2018-06" db="EMBL/GenBank/DDBJ databases">
        <authorList>
            <person name="Feng T."/>
            <person name="Jeon C.O."/>
        </authorList>
    </citation>
    <scope>NUCLEOTIDE SEQUENCE [LARGE SCALE GENOMIC DNA]</scope>
    <source>
        <strain evidence="2">S23</strain>
    </source>
</reference>
<sequence length="60" mass="6680">MQWLHQVIGLVENFIAGSRGRITLRLPVAASFERHGAIMLHAQHVQRLQLVAGTLAQPQL</sequence>
<organism evidence="1 2">
    <name type="scientific">Cupriavidus lacunae</name>
    <dbReference type="NCBI Taxonomy" id="2666307"/>
    <lineage>
        <taxon>Bacteria</taxon>
        <taxon>Pseudomonadati</taxon>
        <taxon>Pseudomonadota</taxon>
        <taxon>Betaproteobacteria</taxon>
        <taxon>Burkholderiales</taxon>
        <taxon>Burkholderiaceae</taxon>
        <taxon>Cupriavidus</taxon>
    </lineage>
</organism>
<dbReference type="AlphaFoldDB" id="A0A370NRV8"/>
<name>A0A370NRV8_9BURK</name>
<protein>
    <submittedName>
        <fullName evidence="1">Uncharacterized protein</fullName>
    </submittedName>
</protein>
<dbReference type="Proteomes" id="UP000255165">
    <property type="component" value="Unassembled WGS sequence"/>
</dbReference>
<gene>
    <name evidence="1" type="ORF">DN412_21575</name>
</gene>
<accession>A0A370NRV8</accession>